<proteinExistence type="predicted"/>
<dbReference type="Pfam" id="PF24729">
    <property type="entry name" value="Acb2_Tad1_hairpin"/>
    <property type="match status" value="1"/>
</dbReference>
<dbReference type="Proteomes" id="UP000693868">
    <property type="component" value="Segment"/>
</dbReference>
<protein>
    <recommendedName>
        <fullName evidence="2">Acb2/Tad1 hairpin domain-containing protein</fullName>
    </recommendedName>
</protein>
<organism evidence="3 4">
    <name type="scientific">Tenacibaculum phage Gundel_1</name>
    <dbReference type="NCBI Taxonomy" id="2745672"/>
    <lineage>
        <taxon>Viruses</taxon>
        <taxon>Duplodnaviria</taxon>
        <taxon>Heunggongvirae</taxon>
        <taxon>Uroviricota</taxon>
        <taxon>Caudoviricetes</taxon>
        <taxon>Pachyviridae</taxon>
        <taxon>Gundelvirus</taxon>
        <taxon>Gundelvirus Gundel</taxon>
    </lineage>
</organism>
<dbReference type="InterPro" id="IPR056098">
    <property type="entry name" value="Acb2/Tad1_hairpin"/>
</dbReference>
<keyword evidence="4" id="KW-1185">Reference proteome</keyword>
<keyword evidence="1" id="KW-0547">Nucleotide-binding</keyword>
<evidence type="ECO:0000259" key="2">
    <source>
        <dbReference type="Pfam" id="PF24729"/>
    </source>
</evidence>
<reference evidence="3" key="1">
    <citation type="submission" date="2020-07" db="EMBL/GenBank/DDBJ databases">
        <title>Highly diverse flavobacterial phages as mortality factor during North Sea spring blooms.</title>
        <authorList>
            <person name="Bartlau N."/>
            <person name="Wichels A."/>
            <person name="Krohne G."/>
            <person name="Adriaenssens E.M."/>
            <person name="Heins A."/>
            <person name="Fuchs B.M."/>
            <person name="Amann R."/>
            <person name="Moraru C."/>
        </authorList>
    </citation>
    <scope>NUCLEOTIDE SEQUENCE</scope>
</reference>
<accession>A0A8E4ZM59</accession>
<evidence type="ECO:0000313" key="4">
    <source>
        <dbReference type="Proteomes" id="UP000693868"/>
    </source>
</evidence>
<feature type="domain" description="Acb2/Tad1 hairpin" evidence="2">
    <location>
        <begin position="37"/>
        <end position="62"/>
    </location>
</feature>
<gene>
    <name evidence="3" type="ORF">Gundel1_107</name>
</gene>
<sequence>MNNELFDFSQDMTKEQSLEQNVKCDKQLRVNLDDELQRLKGLTPSRERSLAITNLQQSIMWLGMDLKRLNEATPYPDSYKPENTKIAPTADELKL</sequence>
<evidence type="ECO:0000256" key="1">
    <source>
        <dbReference type="ARBA" id="ARBA00022741"/>
    </source>
</evidence>
<name>A0A8E4ZM59_9CAUD</name>
<evidence type="ECO:0000313" key="3">
    <source>
        <dbReference type="EMBL" id="QQV91429.1"/>
    </source>
</evidence>
<dbReference type="EMBL" id="MT732474">
    <property type="protein sequence ID" value="QQV91429.1"/>
    <property type="molecule type" value="Genomic_DNA"/>
</dbReference>